<evidence type="ECO:0000256" key="5">
    <source>
        <dbReference type="ARBA" id="ARBA00023210"/>
    </source>
</evidence>
<dbReference type="STRING" id="1423777.FD46_GL001224"/>
<keyword evidence="11" id="KW-1185">Reference proteome</keyword>
<reference evidence="10 11" key="1">
    <citation type="journal article" date="2015" name="Genome Announc.">
        <title>Expanding the biotechnology potential of lactobacilli through comparative genomics of 213 strains and associated genera.</title>
        <authorList>
            <person name="Sun Z."/>
            <person name="Harris H.M."/>
            <person name="McCann A."/>
            <person name="Guo C."/>
            <person name="Argimon S."/>
            <person name="Zhang W."/>
            <person name="Yang X."/>
            <person name="Jeffery I.B."/>
            <person name="Cooney J.C."/>
            <person name="Kagawa T.F."/>
            <person name="Liu W."/>
            <person name="Song Y."/>
            <person name="Salvetti E."/>
            <person name="Wrobel A."/>
            <person name="Rasinkangas P."/>
            <person name="Parkhill J."/>
            <person name="Rea M.C."/>
            <person name="O'Sullivan O."/>
            <person name="Ritari J."/>
            <person name="Douillard F.P."/>
            <person name="Paul Ross R."/>
            <person name="Yang R."/>
            <person name="Briner A.E."/>
            <person name="Felis G.E."/>
            <person name="de Vos W.M."/>
            <person name="Barrangou R."/>
            <person name="Klaenhammer T.R."/>
            <person name="Caufield P.W."/>
            <person name="Cui Y."/>
            <person name="Zhang H."/>
            <person name="O'Toole P.W."/>
        </authorList>
    </citation>
    <scope>NUCLEOTIDE SEQUENCE [LARGE SCALE GENOMIC DNA]</scope>
    <source>
        <strain evidence="10 11">DSM 19972</strain>
    </source>
</reference>
<organism evidence="10 11">
    <name type="scientific">Liquorilactobacillus oeni DSM 19972</name>
    <dbReference type="NCBI Taxonomy" id="1423777"/>
    <lineage>
        <taxon>Bacteria</taxon>
        <taxon>Bacillati</taxon>
        <taxon>Bacillota</taxon>
        <taxon>Bacilli</taxon>
        <taxon>Lactobacillales</taxon>
        <taxon>Lactobacillaceae</taxon>
        <taxon>Liquorilactobacillus</taxon>
    </lineage>
</organism>
<dbReference type="GO" id="GO:0043093">
    <property type="term" value="P:FtsZ-dependent cytokinesis"/>
    <property type="evidence" value="ECO:0007669"/>
    <property type="project" value="TreeGrafter"/>
</dbReference>
<dbReference type="PATRIC" id="fig|1423777.3.peg.1265"/>
<comment type="subcellular location">
    <subcellularLocation>
        <location evidence="1">Cytoplasm</location>
    </subcellularLocation>
</comment>
<dbReference type="InterPro" id="IPR036192">
    <property type="entry name" value="Cell_div_ZapA-like_sf"/>
</dbReference>
<dbReference type="PANTHER" id="PTHR34981">
    <property type="entry name" value="CELL DIVISION PROTEIN ZAPA"/>
    <property type="match status" value="1"/>
</dbReference>
<comment type="caution">
    <text evidence="10">The sequence shown here is derived from an EMBL/GenBank/DDBJ whole genome shotgun (WGS) entry which is preliminary data.</text>
</comment>
<evidence type="ECO:0000256" key="2">
    <source>
        <dbReference type="ARBA" id="ARBA00015195"/>
    </source>
</evidence>
<dbReference type="GO" id="GO:0005829">
    <property type="term" value="C:cytosol"/>
    <property type="evidence" value="ECO:0007669"/>
    <property type="project" value="TreeGrafter"/>
</dbReference>
<evidence type="ECO:0000256" key="3">
    <source>
        <dbReference type="ARBA" id="ARBA00022490"/>
    </source>
</evidence>
<evidence type="ECO:0000256" key="1">
    <source>
        <dbReference type="ARBA" id="ARBA00004496"/>
    </source>
</evidence>
<dbReference type="GO" id="GO:0000917">
    <property type="term" value="P:division septum assembly"/>
    <property type="evidence" value="ECO:0007669"/>
    <property type="project" value="UniProtKB-KW"/>
</dbReference>
<comment type="function">
    <text evidence="7">Activator of cell division through the inhibition of FtsZ GTPase activity, therefore promoting FtsZ assembly into bundles of protofilaments necessary for the formation of the division Z ring. It is recruited early at mid-cell but it is not essential for cell division.</text>
</comment>
<dbReference type="OrthoDB" id="2139724at2"/>
<dbReference type="Proteomes" id="UP000051686">
    <property type="component" value="Unassembled WGS sequence"/>
</dbReference>
<evidence type="ECO:0000313" key="11">
    <source>
        <dbReference type="Proteomes" id="UP000051686"/>
    </source>
</evidence>
<dbReference type="Gene3D" id="6.10.250.790">
    <property type="match status" value="1"/>
</dbReference>
<dbReference type="InterPro" id="IPR053712">
    <property type="entry name" value="Bac_CellDiv_Activator"/>
</dbReference>
<protein>
    <recommendedName>
        <fullName evidence="2">Cell division protein ZapA</fullName>
    </recommendedName>
    <alternativeName>
        <fullName evidence="9">Z ring-associated protein ZapA</fullName>
    </alternativeName>
</protein>
<keyword evidence="4" id="KW-0132">Cell division</keyword>
<evidence type="ECO:0000256" key="6">
    <source>
        <dbReference type="ARBA" id="ARBA00023306"/>
    </source>
</evidence>
<evidence type="ECO:0000256" key="7">
    <source>
        <dbReference type="ARBA" id="ARBA00024910"/>
    </source>
</evidence>
<dbReference type="GO" id="GO:0032153">
    <property type="term" value="C:cell division site"/>
    <property type="evidence" value="ECO:0007669"/>
    <property type="project" value="TreeGrafter"/>
</dbReference>
<evidence type="ECO:0000313" key="10">
    <source>
        <dbReference type="EMBL" id="KRL05000.1"/>
    </source>
</evidence>
<dbReference type="GO" id="GO:0000921">
    <property type="term" value="P:septin ring assembly"/>
    <property type="evidence" value="ECO:0007669"/>
    <property type="project" value="TreeGrafter"/>
</dbReference>
<sequence length="82" mass="9401">MSEGKRRFKAHIAGEDYIIIGDSSTQHMEIVVKLVEQQFKEINQLMPGLSKERAAVLLAINAVSDQIYKQEELDRLKDEKNN</sequence>
<name>A0A0R1MLT5_9LACO</name>
<dbReference type="InterPro" id="IPR007838">
    <property type="entry name" value="Cell_div_ZapA-like"/>
</dbReference>
<dbReference type="Pfam" id="PF05164">
    <property type="entry name" value="ZapA"/>
    <property type="match status" value="1"/>
</dbReference>
<keyword evidence="6" id="KW-0131">Cell cycle</keyword>
<dbReference type="GO" id="GO:0030428">
    <property type="term" value="C:cell septum"/>
    <property type="evidence" value="ECO:0007669"/>
    <property type="project" value="TreeGrafter"/>
</dbReference>
<evidence type="ECO:0000256" key="8">
    <source>
        <dbReference type="ARBA" id="ARBA00026068"/>
    </source>
</evidence>
<keyword evidence="3" id="KW-0963">Cytoplasm</keyword>
<evidence type="ECO:0000256" key="4">
    <source>
        <dbReference type="ARBA" id="ARBA00022618"/>
    </source>
</evidence>
<comment type="subunit">
    <text evidence="8">Homodimer. Interacts with FtsZ.</text>
</comment>
<keyword evidence="5" id="KW-0717">Septation</keyword>
<dbReference type="SUPFAM" id="SSF102829">
    <property type="entry name" value="Cell division protein ZapA-like"/>
    <property type="match status" value="1"/>
</dbReference>
<dbReference type="EMBL" id="AZEH01000037">
    <property type="protein sequence ID" value="KRL05000.1"/>
    <property type="molecule type" value="Genomic_DNA"/>
</dbReference>
<proteinExistence type="predicted"/>
<accession>A0A0R1MLT5</accession>
<gene>
    <name evidence="10" type="ORF">FD46_GL001224</name>
</gene>
<dbReference type="RefSeq" id="WP_057896093.1">
    <property type="nucleotide sequence ID" value="NZ_AZEH01000037.1"/>
</dbReference>
<dbReference type="AlphaFoldDB" id="A0A0R1MLT5"/>
<evidence type="ECO:0000256" key="9">
    <source>
        <dbReference type="ARBA" id="ARBA00033158"/>
    </source>
</evidence>
<dbReference type="PANTHER" id="PTHR34981:SF1">
    <property type="entry name" value="CELL DIVISION PROTEIN ZAPA"/>
    <property type="match status" value="1"/>
</dbReference>